<sequence length="67" mass="7976">MATDKEVESIIEEKYDDGDMTVIVRELLELQEKHEGLQTDYDELEKERDQLEYDISELRDAINDIQE</sequence>
<reference evidence="2" key="1">
    <citation type="journal article" date="2015" name="Nature">
        <title>Complex archaea that bridge the gap between prokaryotes and eukaryotes.</title>
        <authorList>
            <person name="Spang A."/>
            <person name="Saw J.H."/>
            <person name="Jorgensen S.L."/>
            <person name="Zaremba-Niedzwiedzka K."/>
            <person name="Martijn J."/>
            <person name="Lind A.E."/>
            <person name="van Eijk R."/>
            <person name="Schleper C."/>
            <person name="Guy L."/>
            <person name="Ettema T.J."/>
        </authorList>
    </citation>
    <scope>NUCLEOTIDE SEQUENCE</scope>
</reference>
<gene>
    <name evidence="2" type="ORF">LCGC14_1071230</name>
</gene>
<accession>A0A0F9MN33</accession>
<dbReference type="AlphaFoldDB" id="A0A0F9MN33"/>
<organism evidence="2">
    <name type="scientific">marine sediment metagenome</name>
    <dbReference type="NCBI Taxonomy" id="412755"/>
    <lineage>
        <taxon>unclassified sequences</taxon>
        <taxon>metagenomes</taxon>
        <taxon>ecological metagenomes</taxon>
    </lineage>
</organism>
<evidence type="ECO:0000313" key="2">
    <source>
        <dbReference type="EMBL" id="KKN07044.1"/>
    </source>
</evidence>
<name>A0A0F9MN33_9ZZZZ</name>
<evidence type="ECO:0000256" key="1">
    <source>
        <dbReference type="SAM" id="Coils"/>
    </source>
</evidence>
<protein>
    <submittedName>
        <fullName evidence="2">Uncharacterized protein</fullName>
    </submittedName>
</protein>
<dbReference type="EMBL" id="LAZR01004614">
    <property type="protein sequence ID" value="KKN07044.1"/>
    <property type="molecule type" value="Genomic_DNA"/>
</dbReference>
<comment type="caution">
    <text evidence="2">The sequence shown here is derived from an EMBL/GenBank/DDBJ whole genome shotgun (WGS) entry which is preliminary data.</text>
</comment>
<proteinExistence type="predicted"/>
<feature type="coiled-coil region" evidence="1">
    <location>
        <begin position="27"/>
        <end position="61"/>
    </location>
</feature>
<keyword evidence="1" id="KW-0175">Coiled coil</keyword>